<dbReference type="InterPro" id="IPR019734">
    <property type="entry name" value="TPR_rpt"/>
</dbReference>
<name>A0A3G4VB72_9VIBR</name>
<feature type="compositionally biased region" description="Low complexity" evidence="2">
    <location>
        <begin position="12"/>
        <end position="27"/>
    </location>
</feature>
<feature type="region of interest" description="Disordered" evidence="2">
    <location>
        <begin position="214"/>
        <end position="233"/>
    </location>
</feature>
<organism evidence="3 4">
    <name type="scientific">Vibrio mediterranei</name>
    <dbReference type="NCBI Taxonomy" id="689"/>
    <lineage>
        <taxon>Bacteria</taxon>
        <taxon>Pseudomonadati</taxon>
        <taxon>Pseudomonadota</taxon>
        <taxon>Gammaproteobacteria</taxon>
        <taxon>Vibrionales</taxon>
        <taxon>Vibrionaceae</taxon>
        <taxon>Vibrio</taxon>
    </lineage>
</organism>
<feature type="region of interest" description="Disordered" evidence="2">
    <location>
        <begin position="9"/>
        <end position="35"/>
    </location>
</feature>
<proteinExistence type="predicted"/>
<dbReference type="InterPro" id="IPR010270">
    <property type="entry name" value="Phage_P2_GpM"/>
</dbReference>
<evidence type="ECO:0000313" key="4">
    <source>
        <dbReference type="Proteomes" id="UP000279760"/>
    </source>
</evidence>
<evidence type="ECO:0000256" key="2">
    <source>
        <dbReference type="SAM" id="MobiDB-lite"/>
    </source>
</evidence>
<dbReference type="PROSITE" id="PS50005">
    <property type="entry name" value="TPR"/>
    <property type="match status" value="1"/>
</dbReference>
<gene>
    <name evidence="3" type="ORF">ECB94_07385</name>
</gene>
<accession>A0A3G4VB72</accession>
<sequence length="233" mass="27204">MLSILMKRKHQLQATQQQPEQTQRPEASTSTRPAFVDKPWEETQAALKNDLGFLKSLSGSKEKDPYKEELVKKYLPLVEKLLETHKGNYANLEVMWWFYLWQVDLGRFEEVYDDFRLAIEGGLEPPMTWRTNGHTAFCDLVFTYSHKAVQKKKEFKREYLINAVKDLRSGQLATNAPLKVKMFRLVGDWHLDAGEKKEAHDLFEQVMKLDPRKGGRKTKLNELKEELGYDSPN</sequence>
<feature type="compositionally biased region" description="Basic and acidic residues" evidence="2">
    <location>
        <begin position="214"/>
        <end position="227"/>
    </location>
</feature>
<evidence type="ECO:0000313" key="3">
    <source>
        <dbReference type="EMBL" id="AYV21128.1"/>
    </source>
</evidence>
<dbReference type="EMBL" id="CP033577">
    <property type="protein sequence ID" value="AYV21128.1"/>
    <property type="molecule type" value="Genomic_DNA"/>
</dbReference>
<dbReference type="Proteomes" id="UP000279760">
    <property type="component" value="Chromosome 1"/>
</dbReference>
<evidence type="ECO:0000256" key="1">
    <source>
        <dbReference type="PROSITE-ProRule" id="PRU00339"/>
    </source>
</evidence>
<protein>
    <submittedName>
        <fullName evidence="3">Uncharacterized protein</fullName>
    </submittedName>
</protein>
<keyword evidence="1" id="KW-0802">TPR repeat</keyword>
<dbReference type="GO" id="GO:0003677">
    <property type="term" value="F:DNA binding"/>
    <property type="evidence" value="ECO:0007669"/>
    <property type="project" value="InterPro"/>
</dbReference>
<dbReference type="Pfam" id="PF05944">
    <property type="entry name" value="Phage_term_smal"/>
    <property type="match status" value="1"/>
</dbReference>
<feature type="repeat" description="TPR" evidence="1">
    <location>
        <begin position="180"/>
        <end position="213"/>
    </location>
</feature>
<dbReference type="AlphaFoldDB" id="A0A3G4VB72"/>
<dbReference type="RefSeq" id="WP_124940337.1">
    <property type="nucleotide sequence ID" value="NZ_CP033577.1"/>
</dbReference>
<dbReference type="GO" id="GO:0004519">
    <property type="term" value="F:endonuclease activity"/>
    <property type="evidence" value="ECO:0007669"/>
    <property type="project" value="InterPro"/>
</dbReference>
<reference evidence="3 4" key="1">
    <citation type="submission" date="2018-11" db="EMBL/GenBank/DDBJ databases">
        <title>Complete Genome Sequence of Vbrio mediterranei 117-T6: a Potential Pathogen Bacteria Isolated from the Conchocelis of Pyropia.</title>
        <authorList>
            <person name="Liu Q."/>
        </authorList>
    </citation>
    <scope>NUCLEOTIDE SEQUENCE [LARGE SCALE GENOMIC DNA]</scope>
    <source>
        <strain evidence="3 4">117-T6</strain>
    </source>
</reference>